<proteinExistence type="predicted"/>
<protein>
    <submittedName>
        <fullName evidence="1">Uncharacterized protein</fullName>
    </submittedName>
</protein>
<evidence type="ECO:0000313" key="1">
    <source>
        <dbReference type="EMBL" id="SIS33180.1"/>
    </source>
</evidence>
<dbReference type="Proteomes" id="UP000186373">
    <property type="component" value="Unassembled WGS sequence"/>
</dbReference>
<reference evidence="2" key="1">
    <citation type="submission" date="2017-01" db="EMBL/GenBank/DDBJ databases">
        <authorList>
            <person name="Varghese N."/>
            <person name="Submissions S."/>
        </authorList>
    </citation>
    <scope>NUCLEOTIDE SEQUENCE [LARGE SCALE GENOMIC DNA]</scope>
    <source>
        <strain evidence="2">DSM 17126</strain>
    </source>
</reference>
<organism evidence="1 2">
    <name type="scientific">Chryseobacterium shigense</name>
    <dbReference type="NCBI Taxonomy" id="297244"/>
    <lineage>
        <taxon>Bacteria</taxon>
        <taxon>Pseudomonadati</taxon>
        <taxon>Bacteroidota</taxon>
        <taxon>Flavobacteriia</taxon>
        <taxon>Flavobacteriales</taxon>
        <taxon>Weeksellaceae</taxon>
        <taxon>Chryseobacterium group</taxon>
        <taxon>Chryseobacterium</taxon>
    </lineage>
</organism>
<dbReference type="EMBL" id="FTNY01000002">
    <property type="protein sequence ID" value="SIS33180.1"/>
    <property type="molecule type" value="Genomic_DNA"/>
</dbReference>
<gene>
    <name evidence="1" type="ORF">SAMN05421639_102540</name>
</gene>
<name>A0A1N7I843_9FLAO</name>
<accession>A0A1N7I843</accession>
<sequence length="185" mass="21215">MRKITILSSLIFYTIIQAQTSPPPVIKNPLTTFGGLKVNSRKGTLIEKKTIDVAKFKNLNIQKIITKDLSDNTTENVLGIMSETETYDNISKRTLTIEKPELSKLIQALQTIEVKQSETKNNQGSKYKFETFSNIEFGSVYKENSKNWINYIQLPMNFANQNFTEFNNVELNELIKVLKTVEQEL</sequence>
<dbReference type="OrthoDB" id="1250419at2"/>
<evidence type="ECO:0000313" key="2">
    <source>
        <dbReference type="Proteomes" id="UP000186373"/>
    </source>
</evidence>
<dbReference type="AlphaFoldDB" id="A0A1N7I843"/>
<keyword evidence="2" id="KW-1185">Reference proteome</keyword>
<dbReference type="RefSeq" id="WP_076506286.1">
    <property type="nucleotide sequence ID" value="NZ_FTNY01000002.1"/>
</dbReference>